<organism evidence="2">
    <name type="scientific">Sesamum radiatum</name>
    <name type="common">Black benniseed</name>
    <dbReference type="NCBI Taxonomy" id="300843"/>
    <lineage>
        <taxon>Eukaryota</taxon>
        <taxon>Viridiplantae</taxon>
        <taxon>Streptophyta</taxon>
        <taxon>Embryophyta</taxon>
        <taxon>Tracheophyta</taxon>
        <taxon>Spermatophyta</taxon>
        <taxon>Magnoliopsida</taxon>
        <taxon>eudicotyledons</taxon>
        <taxon>Gunneridae</taxon>
        <taxon>Pentapetalae</taxon>
        <taxon>asterids</taxon>
        <taxon>lamiids</taxon>
        <taxon>Lamiales</taxon>
        <taxon>Pedaliaceae</taxon>
        <taxon>Sesamum</taxon>
    </lineage>
</organism>
<reference evidence="2" key="1">
    <citation type="submission" date="2020-06" db="EMBL/GenBank/DDBJ databases">
        <authorList>
            <person name="Li T."/>
            <person name="Hu X."/>
            <person name="Zhang T."/>
            <person name="Song X."/>
            <person name="Zhang H."/>
            <person name="Dai N."/>
            <person name="Sheng W."/>
            <person name="Hou X."/>
            <person name="Wei L."/>
        </authorList>
    </citation>
    <scope>NUCLEOTIDE SEQUENCE</scope>
    <source>
        <strain evidence="2">G02</strain>
        <tissue evidence="2">Leaf</tissue>
    </source>
</reference>
<name>A0AAW2L3Y1_SESRA</name>
<reference evidence="2" key="2">
    <citation type="journal article" date="2024" name="Plant">
        <title>Genomic evolution and insights into agronomic trait innovations of Sesamum species.</title>
        <authorList>
            <person name="Miao H."/>
            <person name="Wang L."/>
            <person name="Qu L."/>
            <person name="Liu H."/>
            <person name="Sun Y."/>
            <person name="Le M."/>
            <person name="Wang Q."/>
            <person name="Wei S."/>
            <person name="Zheng Y."/>
            <person name="Lin W."/>
            <person name="Duan Y."/>
            <person name="Cao H."/>
            <person name="Xiong S."/>
            <person name="Wang X."/>
            <person name="Wei L."/>
            <person name="Li C."/>
            <person name="Ma Q."/>
            <person name="Ju M."/>
            <person name="Zhao R."/>
            <person name="Li G."/>
            <person name="Mu C."/>
            <person name="Tian Q."/>
            <person name="Mei H."/>
            <person name="Zhang T."/>
            <person name="Gao T."/>
            <person name="Zhang H."/>
        </authorList>
    </citation>
    <scope>NUCLEOTIDE SEQUENCE</scope>
    <source>
        <strain evidence="2">G02</strain>
    </source>
</reference>
<accession>A0AAW2L3Y1</accession>
<comment type="caution">
    <text evidence="2">The sequence shown here is derived from an EMBL/GenBank/DDBJ whole genome shotgun (WGS) entry which is preliminary data.</text>
</comment>
<evidence type="ECO:0000256" key="1">
    <source>
        <dbReference type="SAM" id="MobiDB-lite"/>
    </source>
</evidence>
<feature type="region of interest" description="Disordered" evidence="1">
    <location>
        <begin position="1"/>
        <end position="38"/>
    </location>
</feature>
<protein>
    <submittedName>
        <fullName evidence="2">Uncharacterized protein</fullName>
    </submittedName>
</protein>
<sequence>MPSSTSEVFKGASEGPSSAIGGAPSPCPSGFSATGVPPTLDSIAAARGTSHLRFHFPKDYPNHL</sequence>
<dbReference type="EMBL" id="JACGWJ010000026">
    <property type="protein sequence ID" value="KAL0313578.1"/>
    <property type="molecule type" value="Genomic_DNA"/>
</dbReference>
<gene>
    <name evidence="2" type="ORF">Sradi_5757100</name>
</gene>
<proteinExistence type="predicted"/>
<evidence type="ECO:0000313" key="2">
    <source>
        <dbReference type="EMBL" id="KAL0313578.1"/>
    </source>
</evidence>
<dbReference type="AlphaFoldDB" id="A0AAW2L3Y1"/>